<evidence type="ECO:0000313" key="4">
    <source>
        <dbReference type="WBParaSite" id="ASIM_0000449301-mRNA-1"/>
    </source>
</evidence>
<proteinExistence type="predicted"/>
<evidence type="ECO:0000313" key="3">
    <source>
        <dbReference type="Proteomes" id="UP000267096"/>
    </source>
</evidence>
<dbReference type="WBParaSite" id="ASIM_0000449301-mRNA-1">
    <property type="protein sequence ID" value="ASIM_0000449301-mRNA-1"/>
    <property type="gene ID" value="ASIM_0000449301"/>
</dbReference>
<evidence type="ECO:0000256" key="1">
    <source>
        <dbReference type="SAM" id="MobiDB-lite"/>
    </source>
</evidence>
<organism evidence="4">
    <name type="scientific">Anisakis simplex</name>
    <name type="common">Herring worm</name>
    <dbReference type="NCBI Taxonomy" id="6269"/>
    <lineage>
        <taxon>Eukaryota</taxon>
        <taxon>Metazoa</taxon>
        <taxon>Ecdysozoa</taxon>
        <taxon>Nematoda</taxon>
        <taxon>Chromadorea</taxon>
        <taxon>Rhabditida</taxon>
        <taxon>Spirurina</taxon>
        <taxon>Ascaridomorpha</taxon>
        <taxon>Ascaridoidea</taxon>
        <taxon>Anisakidae</taxon>
        <taxon>Anisakis</taxon>
        <taxon>Anisakis simplex complex</taxon>
    </lineage>
</organism>
<keyword evidence="3" id="KW-1185">Reference proteome</keyword>
<protein>
    <submittedName>
        <fullName evidence="2 4">Uncharacterized protein</fullName>
    </submittedName>
</protein>
<dbReference type="Proteomes" id="UP000267096">
    <property type="component" value="Unassembled WGS sequence"/>
</dbReference>
<dbReference type="AlphaFoldDB" id="A0A0M3JA73"/>
<dbReference type="EMBL" id="UYRR01007392">
    <property type="protein sequence ID" value="VDK23564.1"/>
    <property type="molecule type" value="Genomic_DNA"/>
</dbReference>
<gene>
    <name evidence="2" type="ORF">ASIM_LOCUS4307</name>
</gene>
<reference evidence="4" key="1">
    <citation type="submission" date="2017-02" db="UniProtKB">
        <authorList>
            <consortium name="WormBaseParasite"/>
        </authorList>
    </citation>
    <scope>IDENTIFICATION</scope>
</reference>
<sequence>MNTTAGSGDESSTPARMTTSHSSSGLKTRLFNVLGIKDQPQQ</sequence>
<feature type="region of interest" description="Disordered" evidence="1">
    <location>
        <begin position="1"/>
        <end position="26"/>
    </location>
</feature>
<name>A0A0M3JA73_ANISI</name>
<reference evidence="2 3" key="2">
    <citation type="submission" date="2018-11" db="EMBL/GenBank/DDBJ databases">
        <authorList>
            <consortium name="Pathogen Informatics"/>
        </authorList>
    </citation>
    <scope>NUCLEOTIDE SEQUENCE [LARGE SCALE GENOMIC DNA]</scope>
</reference>
<accession>A0A0M3JA73</accession>
<evidence type="ECO:0000313" key="2">
    <source>
        <dbReference type="EMBL" id="VDK23564.1"/>
    </source>
</evidence>